<reference evidence="2" key="2">
    <citation type="submission" date="2023-06" db="EMBL/GenBank/DDBJ databases">
        <authorList>
            <consortium name="Lawrence Berkeley National Laboratory"/>
            <person name="Haridas S."/>
            <person name="Hensen N."/>
            <person name="Bonometti L."/>
            <person name="Westerberg I."/>
            <person name="Brannstrom I.O."/>
            <person name="Guillou S."/>
            <person name="Cros-Aarteil S."/>
            <person name="Calhoun S."/>
            <person name="Kuo A."/>
            <person name="Mondo S."/>
            <person name="Pangilinan J."/>
            <person name="Riley R."/>
            <person name="Labutti K."/>
            <person name="Andreopoulos B."/>
            <person name="Lipzen A."/>
            <person name="Chen C."/>
            <person name="Yanf M."/>
            <person name="Daum C."/>
            <person name="Ng V."/>
            <person name="Clum A."/>
            <person name="Steindorff A."/>
            <person name="Ohm R."/>
            <person name="Martin F."/>
            <person name="Silar P."/>
            <person name="Natvig D."/>
            <person name="Lalanne C."/>
            <person name="Gautier V."/>
            <person name="Ament-Velasquez S.L."/>
            <person name="Kruys A."/>
            <person name="Hutchinson M.I."/>
            <person name="Powell A.J."/>
            <person name="Barry K."/>
            <person name="Miller A.N."/>
            <person name="Grigoriev I.V."/>
            <person name="Debuchy R."/>
            <person name="Gladieux P."/>
            <person name="Thoren M.H."/>
            <person name="Johannesson H."/>
        </authorList>
    </citation>
    <scope>NUCLEOTIDE SEQUENCE</scope>
    <source>
        <strain evidence="2">CBS 958.72</strain>
    </source>
</reference>
<comment type="caution">
    <text evidence="2">The sequence shown here is derived from an EMBL/GenBank/DDBJ whole genome shotgun (WGS) entry which is preliminary data.</text>
</comment>
<feature type="region of interest" description="Disordered" evidence="1">
    <location>
        <begin position="216"/>
        <end position="255"/>
    </location>
</feature>
<dbReference type="Proteomes" id="UP001287356">
    <property type="component" value="Unassembled WGS sequence"/>
</dbReference>
<sequence length="255" mass="28573">MFRSDREIKAMLALNNLVELSAAPAISNPLTFANTLAVSAVSVISNPLTGSAISNPLTGLPYAPPPYDMGPGPGAPRPAPMAAGAPAAHDRKNPSDPAKEVMLRTMCECADGGLRYGGDQFWQDAYTITAAEVREQARFPIRWREVRSALAALRKKYRCWLELGEVAGAVWDEHLQQWTLGAAEWDALIARNSDMEQFRGHTLQWPDYSAKLWHPDAVKPTRRRKKTATTQRKRQSERKQKQKKKQKQKEQKKLQ</sequence>
<reference evidence="2" key="1">
    <citation type="journal article" date="2023" name="Mol. Phylogenet. Evol.">
        <title>Genome-scale phylogeny and comparative genomics of the fungal order Sordariales.</title>
        <authorList>
            <person name="Hensen N."/>
            <person name="Bonometti L."/>
            <person name="Westerberg I."/>
            <person name="Brannstrom I.O."/>
            <person name="Guillou S."/>
            <person name="Cros-Aarteil S."/>
            <person name="Calhoun S."/>
            <person name="Haridas S."/>
            <person name="Kuo A."/>
            <person name="Mondo S."/>
            <person name="Pangilinan J."/>
            <person name="Riley R."/>
            <person name="LaButti K."/>
            <person name="Andreopoulos B."/>
            <person name="Lipzen A."/>
            <person name="Chen C."/>
            <person name="Yan M."/>
            <person name="Daum C."/>
            <person name="Ng V."/>
            <person name="Clum A."/>
            <person name="Steindorff A."/>
            <person name="Ohm R.A."/>
            <person name="Martin F."/>
            <person name="Silar P."/>
            <person name="Natvig D.O."/>
            <person name="Lalanne C."/>
            <person name="Gautier V."/>
            <person name="Ament-Velasquez S.L."/>
            <person name="Kruys A."/>
            <person name="Hutchinson M.I."/>
            <person name="Powell A.J."/>
            <person name="Barry K."/>
            <person name="Miller A.N."/>
            <person name="Grigoriev I.V."/>
            <person name="Debuchy R."/>
            <person name="Gladieux P."/>
            <person name="Hiltunen Thoren M."/>
            <person name="Johannesson H."/>
        </authorList>
    </citation>
    <scope>NUCLEOTIDE SEQUENCE</scope>
    <source>
        <strain evidence="2">CBS 958.72</strain>
    </source>
</reference>
<protein>
    <recommendedName>
        <fullName evidence="4">Myb/SANT-like domain-containing protein</fullName>
    </recommendedName>
</protein>
<feature type="region of interest" description="Disordered" evidence="1">
    <location>
        <begin position="64"/>
        <end position="96"/>
    </location>
</feature>
<feature type="compositionally biased region" description="Pro residues" evidence="1">
    <location>
        <begin position="64"/>
        <end position="79"/>
    </location>
</feature>
<accession>A0AAE0JRG2</accession>
<name>A0AAE0JRG2_9PEZI</name>
<dbReference type="AlphaFoldDB" id="A0AAE0JRG2"/>
<evidence type="ECO:0000313" key="2">
    <source>
        <dbReference type="EMBL" id="KAK3358309.1"/>
    </source>
</evidence>
<evidence type="ECO:0008006" key="4">
    <source>
        <dbReference type="Google" id="ProtNLM"/>
    </source>
</evidence>
<organism evidence="2 3">
    <name type="scientific">Lasiosphaeria ovina</name>
    <dbReference type="NCBI Taxonomy" id="92902"/>
    <lineage>
        <taxon>Eukaryota</taxon>
        <taxon>Fungi</taxon>
        <taxon>Dikarya</taxon>
        <taxon>Ascomycota</taxon>
        <taxon>Pezizomycotina</taxon>
        <taxon>Sordariomycetes</taxon>
        <taxon>Sordariomycetidae</taxon>
        <taxon>Sordariales</taxon>
        <taxon>Lasiosphaeriaceae</taxon>
        <taxon>Lasiosphaeria</taxon>
    </lineage>
</organism>
<dbReference type="EMBL" id="JAULSN010000019">
    <property type="protein sequence ID" value="KAK3358309.1"/>
    <property type="molecule type" value="Genomic_DNA"/>
</dbReference>
<evidence type="ECO:0000313" key="3">
    <source>
        <dbReference type="Proteomes" id="UP001287356"/>
    </source>
</evidence>
<gene>
    <name evidence="2" type="ORF">B0T24DRAFT_693674</name>
</gene>
<keyword evidence="3" id="KW-1185">Reference proteome</keyword>
<feature type="compositionally biased region" description="Basic residues" evidence="1">
    <location>
        <begin position="220"/>
        <end position="247"/>
    </location>
</feature>
<evidence type="ECO:0000256" key="1">
    <source>
        <dbReference type="SAM" id="MobiDB-lite"/>
    </source>
</evidence>
<proteinExistence type="predicted"/>